<reference evidence="2" key="1">
    <citation type="journal article" date="2016" name="Environ. Microbiol.">
        <title>The complete genome of a viable archaeum isolated from 123-million-year-old rock salt.</title>
        <authorList>
            <person name="Jaakkola S.T."/>
            <person name="Pfeiffer F."/>
            <person name="Ravantti J.J."/>
            <person name="Guo Q."/>
            <person name="Liu Y."/>
            <person name="Chen X."/>
            <person name="Ma H."/>
            <person name="Yang C."/>
            <person name="Oksanen H.M."/>
            <person name="Bamford D.H."/>
        </authorList>
    </citation>
    <scope>NUCLEOTIDE SEQUENCE</scope>
    <source>
        <strain evidence="2">JI20-1</strain>
        <plasmid evidence="2">Plasmid pSTJ001</plasmid>
    </source>
</reference>
<proteinExistence type="predicted"/>
<geneLocation type="plasmid" evidence="2">
    <name>pSTJ001</name>
</geneLocation>
<dbReference type="EMBL" id="LN831303">
    <property type="protein sequence ID" value="CQH63942.1"/>
    <property type="molecule type" value="Genomic_DNA"/>
</dbReference>
<accession>A0A0U5D1S1</accession>
<keyword evidence="2" id="KW-1185">Reference proteome</keyword>
<dbReference type="KEGG" id="hhb:Hhub_4232"/>
<protein>
    <submittedName>
        <fullName evidence="1">Uncharacterized protein</fullName>
    </submittedName>
</protein>
<evidence type="ECO:0000313" key="2">
    <source>
        <dbReference type="Proteomes" id="UP000066737"/>
    </source>
</evidence>
<evidence type="ECO:0000313" key="1">
    <source>
        <dbReference type="EMBL" id="CQH63942.1"/>
    </source>
</evidence>
<sequence length="49" mass="5280">MCEGTLFDDDLVDDLENTADDAWSTANDIADQLADGVGSLAEEGWDIVF</sequence>
<dbReference type="AlphaFoldDB" id="A0A0U5D1S1"/>
<dbReference type="Proteomes" id="UP000066737">
    <property type="component" value="Plasmid pSTJ001"/>
</dbReference>
<gene>
    <name evidence="1" type="ORF">HHUB_4232</name>
</gene>
<organism evidence="1 2">
    <name type="scientific">Halobacterium hubeiense</name>
    <dbReference type="NCBI Taxonomy" id="1407499"/>
    <lineage>
        <taxon>Archaea</taxon>
        <taxon>Methanobacteriati</taxon>
        <taxon>Methanobacteriota</taxon>
        <taxon>Stenosarchaea group</taxon>
        <taxon>Halobacteria</taxon>
        <taxon>Halobacteriales</taxon>
        <taxon>Halobacteriaceae</taxon>
        <taxon>Halobacterium</taxon>
    </lineage>
</organism>
<name>A0A0U5D1S1_9EURY</name>